<comment type="catalytic activity">
    <reaction evidence="1">
        <text>ATP + protein L-histidine = ADP + protein N-phospho-L-histidine.</text>
        <dbReference type="EC" id="2.7.13.3"/>
    </reaction>
</comment>
<dbReference type="PANTHER" id="PTHR43047">
    <property type="entry name" value="TWO-COMPONENT HISTIDINE PROTEIN KINASE"/>
    <property type="match status" value="1"/>
</dbReference>
<dbReference type="SUPFAM" id="SSF47384">
    <property type="entry name" value="Homodimeric domain of signal transducing histidine kinase"/>
    <property type="match status" value="1"/>
</dbReference>
<evidence type="ECO:0000256" key="4">
    <source>
        <dbReference type="ARBA" id="ARBA00022777"/>
    </source>
</evidence>
<dbReference type="GO" id="GO:0000155">
    <property type="term" value="F:phosphorelay sensor kinase activity"/>
    <property type="evidence" value="ECO:0007669"/>
    <property type="project" value="InterPro"/>
</dbReference>
<dbReference type="AlphaFoldDB" id="A0A0G4HIR4"/>
<dbReference type="Gene3D" id="3.30.565.10">
    <property type="entry name" value="Histidine kinase-like ATPase, C-terminal domain"/>
    <property type="match status" value="1"/>
</dbReference>
<gene>
    <name evidence="6" type="ORF">Cvel_1083</name>
</gene>
<name>A0A0G4HIR4_9ALVE</name>
<organism evidence="6">
    <name type="scientific">Chromera velia CCMP2878</name>
    <dbReference type="NCBI Taxonomy" id="1169474"/>
    <lineage>
        <taxon>Eukaryota</taxon>
        <taxon>Sar</taxon>
        <taxon>Alveolata</taxon>
        <taxon>Colpodellida</taxon>
        <taxon>Chromeraceae</taxon>
        <taxon>Chromera</taxon>
    </lineage>
</organism>
<dbReference type="PhylomeDB" id="A0A0G4HIR4"/>
<evidence type="ECO:0000313" key="6">
    <source>
        <dbReference type="EMBL" id="CEM44088.1"/>
    </source>
</evidence>
<sequence>MQILLQGHYGLALKAIIGVMHFSDVHFWLLNLSKTVFWLMGCKFGCSGRVPESELSDFWGIVGAFAMCQTAICAGIRFLCTLTLREAADEVCLRRKAEDLKDRFLSYIMHEMRNPLSGASLLIFEFQAVIKEVLKTAKRDPHPNVLHASVCKSAKHLQQLTEFLIPQFEKMRGVCDDVLQLEKLEKGGLEYNFKPMSIRSWVSRLAGQAAPLFTSQKNTVCFSSEISVEGADAEALLDKRPRGVADFVRLDQVVSNFLGNAKKFTKKGSVKLECALRMPSEEEQK</sequence>
<evidence type="ECO:0000259" key="5">
    <source>
        <dbReference type="SMART" id="SM00388"/>
    </source>
</evidence>
<evidence type="ECO:0000256" key="2">
    <source>
        <dbReference type="ARBA" id="ARBA00012438"/>
    </source>
</evidence>
<keyword evidence="3" id="KW-0808">Transferase</keyword>
<protein>
    <recommendedName>
        <fullName evidence="2">histidine kinase</fullName>
        <ecNumber evidence="2">2.7.13.3</ecNumber>
    </recommendedName>
</protein>
<feature type="domain" description="Signal transduction histidine kinase dimerisation/phosphoacceptor" evidence="5">
    <location>
        <begin position="100"/>
        <end position="187"/>
    </location>
</feature>
<dbReference type="SUPFAM" id="SSF55874">
    <property type="entry name" value="ATPase domain of HSP90 chaperone/DNA topoisomerase II/histidine kinase"/>
    <property type="match status" value="1"/>
</dbReference>
<dbReference type="SMART" id="SM00388">
    <property type="entry name" value="HisKA"/>
    <property type="match status" value="1"/>
</dbReference>
<dbReference type="GO" id="GO:0009927">
    <property type="term" value="F:histidine phosphotransfer kinase activity"/>
    <property type="evidence" value="ECO:0007669"/>
    <property type="project" value="TreeGrafter"/>
</dbReference>
<dbReference type="EMBL" id="CDMZ01002838">
    <property type="protein sequence ID" value="CEM44088.1"/>
    <property type="molecule type" value="Genomic_DNA"/>
</dbReference>
<evidence type="ECO:0000256" key="3">
    <source>
        <dbReference type="ARBA" id="ARBA00022679"/>
    </source>
</evidence>
<proteinExistence type="predicted"/>
<dbReference type="InterPro" id="IPR036097">
    <property type="entry name" value="HisK_dim/P_sf"/>
</dbReference>
<dbReference type="Gene3D" id="1.10.287.130">
    <property type="match status" value="1"/>
</dbReference>
<accession>A0A0G4HIR4</accession>
<dbReference type="InterPro" id="IPR003661">
    <property type="entry name" value="HisK_dim/P_dom"/>
</dbReference>
<dbReference type="CDD" id="cd00082">
    <property type="entry name" value="HisKA"/>
    <property type="match status" value="1"/>
</dbReference>
<keyword evidence="4" id="KW-0418">Kinase</keyword>
<dbReference type="GO" id="GO:0005886">
    <property type="term" value="C:plasma membrane"/>
    <property type="evidence" value="ECO:0007669"/>
    <property type="project" value="TreeGrafter"/>
</dbReference>
<dbReference type="EC" id="2.7.13.3" evidence="2"/>
<evidence type="ECO:0000256" key="1">
    <source>
        <dbReference type="ARBA" id="ARBA00000085"/>
    </source>
</evidence>
<dbReference type="InterPro" id="IPR036890">
    <property type="entry name" value="HATPase_C_sf"/>
</dbReference>
<reference evidence="6" key="1">
    <citation type="submission" date="2014-11" db="EMBL/GenBank/DDBJ databases">
        <authorList>
            <person name="Otto D Thomas"/>
            <person name="Naeem Raeece"/>
        </authorList>
    </citation>
    <scope>NUCLEOTIDE SEQUENCE</scope>
</reference>
<dbReference type="PANTHER" id="PTHR43047:SF72">
    <property type="entry name" value="OSMOSENSING HISTIDINE PROTEIN KINASE SLN1"/>
    <property type="match status" value="1"/>
</dbReference>
<dbReference type="VEuPathDB" id="CryptoDB:Cvel_1083"/>